<name>A0A840C646_9HYPH</name>
<reference evidence="2 3" key="1">
    <citation type="submission" date="2020-08" db="EMBL/GenBank/DDBJ databases">
        <title>Genomic Encyclopedia of Type Strains, Phase IV (KMG-IV): sequencing the most valuable type-strain genomes for metagenomic binning, comparative biology and taxonomic classification.</title>
        <authorList>
            <person name="Goeker M."/>
        </authorList>
    </citation>
    <scope>NUCLEOTIDE SEQUENCE [LARGE SCALE GENOMIC DNA]</scope>
    <source>
        <strain evidence="2 3">DSM 103737</strain>
    </source>
</reference>
<organism evidence="2 3">
    <name type="scientific">Chelatococcus caeni</name>
    <dbReference type="NCBI Taxonomy" id="1348468"/>
    <lineage>
        <taxon>Bacteria</taxon>
        <taxon>Pseudomonadati</taxon>
        <taxon>Pseudomonadota</taxon>
        <taxon>Alphaproteobacteria</taxon>
        <taxon>Hyphomicrobiales</taxon>
        <taxon>Chelatococcaceae</taxon>
        <taxon>Chelatococcus</taxon>
    </lineage>
</organism>
<sequence length="281" mass="32514">MAPDRQRCSSAAEDPIERLADAIRRRNAILFVGAGVSMSLGLPSWDALIRHMRAELGLDEEEQGQSRDRYQTLAEYYRLKQGSIGPLRSWMDRNWRVTAEQVRRSRLHRVLVELDFPIIYTTNYDRNLEVAYEAHGRPYVKIANARDVSTAANAATQIVKYHGDFDDDASLVLTETDYYERLSFDSPLDVKFRSDALGRTVLFIGYSLTDMNIRLLLHRLWQTWHRSGYEDDRPPSFVFMPHRDEVEEAVLARWGITFLSQEGADPEEALTGFLEQLRQRV</sequence>
<dbReference type="RefSeq" id="WP_183317353.1">
    <property type="nucleotide sequence ID" value="NZ_JACIEN010000004.1"/>
</dbReference>
<dbReference type="InterPro" id="IPR014583">
    <property type="entry name" value="Uncharacterised_Sir2-like"/>
</dbReference>
<dbReference type="SUPFAM" id="SSF52467">
    <property type="entry name" value="DHS-like NAD/FAD-binding domain"/>
    <property type="match status" value="1"/>
</dbReference>
<comment type="caution">
    <text evidence="2">The sequence shown here is derived from an EMBL/GenBank/DDBJ whole genome shotgun (WGS) entry which is preliminary data.</text>
</comment>
<dbReference type="PIRSF" id="PIRSF033541">
    <property type="entry name" value="ORF25P_Sir2"/>
    <property type="match status" value="1"/>
</dbReference>
<evidence type="ECO:0000313" key="2">
    <source>
        <dbReference type="EMBL" id="MBB4018376.1"/>
    </source>
</evidence>
<evidence type="ECO:0008006" key="4">
    <source>
        <dbReference type="Google" id="ProtNLM"/>
    </source>
</evidence>
<dbReference type="Gene3D" id="3.40.50.1220">
    <property type="entry name" value="TPP-binding domain"/>
    <property type="match status" value="1"/>
</dbReference>
<keyword evidence="1" id="KW-0812">Transmembrane</keyword>
<dbReference type="InterPro" id="IPR029035">
    <property type="entry name" value="DHS-like_NAD/FAD-binding_dom"/>
</dbReference>
<keyword evidence="1" id="KW-0472">Membrane</keyword>
<evidence type="ECO:0000256" key="1">
    <source>
        <dbReference type="SAM" id="Phobius"/>
    </source>
</evidence>
<dbReference type="CDD" id="cd01406">
    <property type="entry name" value="SIR2-like"/>
    <property type="match status" value="1"/>
</dbReference>
<feature type="transmembrane region" description="Helical" evidence="1">
    <location>
        <begin position="28"/>
        <end position="45"/>
    </location>
</feature>
<dbReference type="AlphaFoldDB" id="A0A840C646"/>
<dbReference type="Proteomes" id="UP000577362">
    <property type="component" value="Unassembled WGS sequence"/>
</dbReference>
<accession>A0A840C646</accession>
<protein>
    <recommendedName>
        <fullName evidence="4">Sir2 family NAD-dependent protein deacetylase</fullName>
    </recommendedName>
</protein>
<keyword evidence="3" id="KW-1185">Reference proteome</keyword>
<evidence type="ECO:0000313" key="3">
    <source>
        <dbReference type="Proteomes" id="UP000577362"/>
    </source>
</evidence>
<gene>
    <name evidence="2" type="ORF">GGR16_003423</name>
</gene>
<dbReference type="EMBL" id="JACIEN010000004">
    <property type="protein sequence ID" value="MBB4018376.1"/>
    <property type="molecule type" value="Genomic_DNA"/>
</dbReference>
<dbReference type="Pfam" id="PF13289">
    <property type="entry name" value="SIR2_2"/>
    <property type="match status" value="1"/>
</dbReference>
<keyword evidence="1" id="KW-1133">Transmembrane helix</keyword>
<proteinExistence type="predicted"/>